<dbReference type="Proteomes" id="UP000593565">
    <property type="component" value="Unassembled WGS sequence"/>
</dbReference>
<dbReference type="EMBL" id="JAAGNN010000026">
    <property type="protein sequence ID" value="KAF4072100.1"/>
    <property type="molecule type" value="Genomic_DNA"/>
</dbReference>
<comment type="caution">
    <text evidence="1">The sequence shown here is derived from an EMBL/GenBank/DDBJ whole genome shotgun (WGS) entry which is preliminary data.</text>
</comment>
<organism evidence="1 2">
    <name type="scientific">Ameiurus melas</name>
    <name type="common">Black bullhead</name>
    <name type="synonym">Silurus melas</name>
    <dbReference type="NCBI Taxonomy" id="219545"/>
    <lineage>
        <taxon>Eukaryota</taxon>
        <taxon>Metazoa</taxon>
        <taxon>Chordata</taxon>
        <taxon>Craniata</taxon>
        <taxon>Vertebrata</taxon>
        <taxon>Euteleostomi</taxon>
        <taxon>Actinopterygii</taxon>
        <taxon>Neopterygii</taxon>
        <taxon>Teleostei</taxon>
        <taxon>Ostariophysi</taxon>
        <taxon>Siluriformes</taxon>
        <taxon>Ictaluridae</taxon>
        <taxon>Ameiurus</taxon>
    </lineage>
</organism>
<keyword evidence="2" id="KW-1185">Reference proteome</keyword>
<proteinExistence type="predicted"/>
<evidence type="ECO:0000313" key="1">
    <source>
        <dbReference type="EMBL" id="KAF4072100.1"/>
    </source>
</evidence>
<protein>
    <submittedName>
        <fullName evidence="1">Uncharacterized protein</fullName>
    </submittedName>
</protein>
<evidence type="ECO:0000313" key="2">
    <source>
        <dbReference type="Proteomes" id="UP000593565"/>
    </source>
</evidence>
<reference evidence="1 2" key="1">
    <citation type="submission" date="2020-02" db="EMBL/GenBank/DDBJ databases">
        <title>A chromosome-scale genome assembly of the black bullhead catfish (Ameiurus melas).</title>
        <authorList>
            <person name="Wen M."/>
            <person name="Zham M."/>
            <person name="Cabau C."/>
            <person name="Klopp C."/>
            <person name="Donnadieu C."/>
            <person name="Roques C."/>
            <person name="Bouchez O."/>
            <person name="Lampietro C."/>
            <person name="Jouanno E."/>
            <person name="Herpin A."/>
            <person name="Louis A."/>
            <person name="Berthelot C."/>
            <person name="Parey E."/>
            <person name="Roest-Crollius H."/>
            <person name="Braasch I."/>
            <person name="Postlethwait J."/>
            <person name="Robinson-Rechavi M."/>
            <person name="Echchiki A."/>
            <person name="Begum T."/>
            <person name="Montfort J."/>
            <person name="Schartl M."/>
            <person name="Bobe J."/>
            <person name="Guiguen Y."/>
        </authorList>
    </citation>
    <scope>NUCLEOTIDE SEQUENCE [LARGE SCALE GENOMIC DNA]</scope>
    <source>
        <strain evidence="1">M_S1</strain>
        <tissue evidence="1">Blood</tissue>
    </source>
</reference>
<dbReference type="AlphaFoldDB" id="A0A7J5ZNM9"/>
<gene>
    <name evidence="1" type="ORF">AMELA_G00270470</name>
</gene>
<accession>A0A7J5ZNM9</accession>
<sequence>MGGQPASPQANMYKDEPHDFMEMPVILTHSTLLDLPDPSKCTTYRWSSHQLKNTAWRLIRMVPFEVLWKWFCF</sequence>
<name>A0A7J5ZNM9_AMEME</name>